<dbReference type="Proteomes" id="UP000694580">
    <property type="component" value="Unplaced"/>
</dbReference>
<keyword evidence="4 6" id="KW-0863">Zinc-finger</keyword>
<dbReference type="GO" id="GO:0000981">
    <property type="term" value="F:DNA-binding transcription factor activity, RNA polymerase II-specific"/>
    <property type="evidence" value="ECO:0007669"/>
    <property type="project" value="TreeGrafter"/>
</dbReference>
<evidence type="ECO:0000313" key="11">
    <source>
        <dbReference type="Proteomes" id="UP000694580"/>
    </source>
</evidence>
<dbReference type="GO" id="GO:0005634">
    <property type="term" value="C:nucleus"/>
    <property type="evidence" value="ECO:0007669"/>
    <property type="project" value="UniProtKB-SubCell"/>
</dbReference>
<evidence type="ECO:0000256" key="6">
    <source>
        <dbReference type="PROSITE-ProRule" id="PRU00042"/>
    </source>
</evidence>
<dbReference type="SMART" id="SM00355">
    <property type="entry name" value="ZnF_C2H2"/>
    <property type="match status" value="7"/>
</dbReference>
<name>A0AAY4BQT5_9TELE</name>
<dbReference type="GO" id="GO:0000978">
    <property type="term" value="F:RNA polymerase II cis-regulatory region sequence-specific DNA binding"/>
    <property type="evidence" value="ECO:0007669"/>
    <property type="project" value="TreeGrafter"/>
</dbReference>
<evidence type="ECO:0000256" key="3">
    <source>
        <dbReference type="ARBA" id="ARBA00022737"/>
    </source>
</evidence>
<dbReference type="FunFam" id="3.30.160.60:FF:000446">
    <property type="entry name" value="Zinc finger protein"/>
    <property type="match status" value="1"/>
</dbReference>
<evidence type="ECO:0000259" key="9">
    <source>
        <dbReference type="PROSITE" id="PS50157"/>
    </source>
</evidence>
<dbReference type="InterPro" id="IPR013087">
    <property type="entry name" value="Znf_C2H2_type"/>
</dbReference>
<dbReference type="PROSITE" id="PS00028">
    <property type="entry name" value="ZINC_FINGER_C2H2_1"/>
    <property type="match status" value="6"/>
</dbReference>
<keyword evidence="7" id="KW-0175">Coiled coil</keyword>
<proteinExistence type="predicted"/>
<evidence type="ECO:0000256" key="2">
    <source>
        <dbReference type="ARBA" id="ARBA00022723"/>
    </source>
</evidence>
<dbReference type="AlphaFoldDB" id="A0AAY4BQT5"/>
<feature type="domain" description="C2H2-type" evidence="9">
    <location>
        <begin position="231"/>
        <end position="254"/>
    </location>
</feature>
<feature type="domain" description="C2H2-type" evidence="9">
    <location>
        <begin position="160"/>
        <end position="190"/>
    </location>
</feature>
<dbReference type="GeneTree" id="ENSGT00940000156149"/>
<dbReference type="FunFam" id="3.30.160.60:FF:000768">
    <property type="entry name" value="zinc finger homeobox protein 3 isoform X2"/>
    <property type="match status" value="1"/>
</dbReference>
<dbReference type="PANTHER" id="PTHR45891:SF4">
    <property type="entry name" value="ZINC FINGER HOMEOBOX PROTEIN 3"/>
    <property type="match status" value="1"/>
</dbReference>
<dbReference type="GO" id="GO:0045664">
    <property type="term" value="P:regulation of neuron differentiation"/>
    <property type="evidence" value="ECO:0007669"/>
    <property type="project" value="TreeGrafter"/>
</dbReference>
<dbReference type="InterPro" id="IPR036236">
    <property type="entry name" value="Znf_C2H2_sf"/>
</dbReference>
<dbReference type="FunFam" id="3.30.160.60:FF:000317">
    <property type="entry name" value="zinc finger homeobox protein 3"/>
    <property type="match status" value="1"/>
</dbReference>
<organism evidence="10 11">
    <name type="scientific">Denticeps clupeoides</name>
    <name type="common">denticle herring</name>
    <dbReference type="NCBI Taxonomy" id="299321"/>
    <lineage>
        <taxon>Eukaryota</taxon>
        <taxon>Metazoa</taxon>
        <taxon>Chordata</taxon>
        <taxon>Craniata</taxon>
        <taxon>Vertebrata</taxon>
        <taxon>Euteleostomi</taxon>
        <taxon>Actinopterygii</taxon>
        <taxon>Neopterygii</taxon>
        <taxon>Teleostei</taxon>
        <taxon>Clupei</taxon>
        <taxon>Clupeiformes</taxon>
        <taxon>Denticipitoidei</taxon>
        <taxon>Denticipitidae</taxon>
        <taxon>Denticeps</taxon>
    </lineage>
</organism>
<feature type="region of interest" description="Disordered" evidence="8">
    <location>
        <begin position="418"/>
        <end position="464"/>
    </location>
</feature>
<dbReference type="PANTHER" id="PTHR45891">
    <property type="entry name" value="ZINC FINGER HOMEOBOX PROTEIN"/>
    <property type="match status" value="1"/>
</dbReference>
<evidence type="ECO:0000313" key="10">
    <source>
        <dbReference type="Ensembl" id="ENSDCDP00010023280.1"/>
    </source>
</evidence>
<reference evidence="10" key="1">
    <citation type="submission" date="2025-08" db="UniProtKB">
        <authorList>
            <consortium name="Ensembl"/>
        </authorList>
    </citation>
    <scope>IDENTIFICATION</scope>
</reference>
<evidence type="ECO:0000256" key="5">
    <source>
        <dbReference type="ARBA" id="ARBA00022833"/>
    </source>
</evidence>
<feature type="compositionally biased region" description="Polar residues" evidence="8">
    <location>
        <begin position="294"/>
        <end position="304"/>
    </location>
</feature>
<keyword evidence="5" id="KW-0862">Zinc</keyword>
<dbReference type="InterPro" id="IPR008598">
    <property type="entry name" value="Di19_Zn-bd"/>
</dbReference>
<feature type="domain" description="C2H2-type" evidence="9">
    <location>
        <begin position="335"/>
        <end position="366"/>
    </location>
</feature>
<evidence type="ECO:0000256" key="7">
    <source>
        <dbReference type="SAM" id="Coils"/>
    </source>
</evidence>
<comment type="subcellular location">
    <subcellularLocation>
        <location evidence="1">Nucleus</location>
    </subcellularLocation>
</comment>
<sequence length="576" mass="63719">GSSESHTEQEGPTTVPDADESPLHPQILQCPFCRFSHADLTLLRDHVMTQHSLKPALRCPLCQDTLGSVTHLRSHLTHLHSVTADCTNKLIDTVIATDVLPASMFSPVPQPEREDSGLVTEKTKKTHGLSFLSHYQRLLIRTSGFQLEDPESTKENTAAFPCWQKGCNKVLTSSASLQTHVSEAHNQRPPASAPVSDRHVYKYRCGQCSLAFKTPEKLQLHSQYHAIRAATMCCLCQRSFRSLTALRRHLETSHLELSDAQRQQLCGGLLLADPMTVVKEEEDGGPDEKHNANGCETAQVQQEDSGGDTKQRANMPFRKGANLTMEKFLDPQRPFKCTVCKESFTQKNILLVHYNSVSHLHKVKRSLQDSSAGLPEPVSNADHKPFKCNTCNVAYSQSSTLEIHMRSVLHQTKARAAKHDSACVGNRPKTNSSPLPVPPGAAQQGNDSRDSGHSSPSESHEAKRRRLADIIASTAQQQQQKLLLQQQQKMLQQQEQQQQQQLAQAQAQLQQELQHKAALIQTQLFNPALLQPFSCECRGLPPAAAAAASLPFLHPGGRLPPKPTAERPFSESRQSC</sequence>
<dbReference type="Pfam" id="PF00096">
    <property type="entry name" value="zf-C2H2"/>
    <property type="match status" value="1"/>
</dbReference>
<dbReference type="Pfam" id="PF05605">
    <property type="entry name" value="zf-Di19"/>
    <property type="match status" value="1"/>
</dbReference>
<keyword evidence="3" id="KW-0677">Repeat</keyword>
<feature type="domain" description="C2H2-type" evidence="9">
    <location>
        <begin position="203"/>
        <end position="226"/>
    </location>
</feature>
<feature type="region of interest" description="Disordered" evidence="8">
    <location>
        <begin position="553"/>
        <end position="576"/>
    </location>
</feature>
<feature type="region of interest" description="Disordered" evidence="8">
    <location>
        <begin position="280"/>
        <end position="310"/>
    </location>
</feature>
<dbReference type="Gene3D" id="3.30.160.60">
    <property type="entry name" value="Classic Zinc Finger"/>
    <property type="match status" value="4"/>
</dbReference>
<accession>A0AAY4BQT5</accession>
<evidence type="ECO:0000256" key="8">
    <source>
        <dbReference type="SAM" id="MobiDB-lite"/>
    </source>
</evidence>
<feature type="region of interest" description="Disordered" evidence="8">
    <location>
        <begin position="1"/>
        <end position="23"/>
    </location>
</feature>
<dbReference type="SUPFAM" id="SSF57667">
    <property type="entry name" value="beta-beta-alpha zinc fingers"/>
    <property type="match status" value="2"/>
</dbReference>
<dbReference type="GO" id="GO:0008270">
    <property type="term" value="F:zinc ion binding"/>
    <property type="evidence" value="ECO:0007669"/>
    <property type="project" value="UniProtKB-KW"/>
</dbReference>
<feature type="coiled-coil region" evidence="7">
    <location>
        <begin position="477"/>
        <end position="522"/>
    </location>
</feature>
<protein>
    <recommendedName>
        <fullName evidence="9">C2H2-type domain-containing protein</fullName>
    </recommendedName>
</protein>
<evidence type="ECO:0000256" key="1">
    <source>
        <dbReference type="ARBA" id="ARBA00004123"/>
    </source>
</evidence>
<reference evidence="10" key="2">
    <citation type="submission" date="2025-09" db="UniProtKB">
        <authorList>
            <consortium name="Ensembl"/>
        </authorList>
    </citation>
    <scope>IDENTIFICATION</scope>
</reference>
<keyword evidence="11" id="KW-1185">Reference proteome</keyword>
<dbReference type="Ensembl" id="ENSDCDT00010028002.1">
    <property type="protein sequence ID" value="ENSDCDP00010023280.1"/>
    <property type="gene ID" value="ENSDCDG00010013963.1"/>
</dbReference>
<keyword evidence="2" id="KW-0479">Metal-binding</keyword>
<dbReference type="PROSITE" id="PS50157">
    <property type="entry name" value="ZINC_FINGER_C2H2_2"/>
    <property type="match status" value="5"/>
</dbReference>
<dbReference type="InterPro" id="IPR051968">
    <property type="entry name" value="ZnFinger_Homeobox_TR"/>
</dbReference>
<evidence type="ECO:0000256" key="4">
    <source>
        <dbReference type="ARBA" id="ARBA00022771"/>
    </source>
</evidence>
<feature type="domain" description="C2H2-type" evidence="9">
    <location>
        <begin position="386"/>
        <end position="415"/>
    </location>
</feature>